<evidence type="ECO:0000313" key="3">
    <source>
        <dbReference type="EMBL" id="MDQ0558185.1"/>
    </source>
</evidence>
<evidence type="ECO:0000256" key="1">
    <source>
        <dbReference type="ARBA" id="ARBA00023125"/>
    </source>
</evidence>
<dbReference type="CDD" id="cd00093">
    <property type="entry name" value="HTH_XRE"/>
    <property type="match status" value="1"/>
</dbReference>
<dbReference type="Gene3D" id="2.60.120.10">
    <property type="entry name" value="Jelly Rolls"/>
    <property type="match status" value="1"/>
</dbReference>
<dbReference type="Pfam" id="PF07883">
    <property type="entry name" value="Cupin_2"/>
    <property type="match status" value="1"/>
</dbReference>
<dbReference type="SUPFAM" id="SSF47413">
    <property type="entry name" value="lambda repressor-like DNA-binding domains"/>
    <property type="match status" value="1"/>
</dbReference>
<dbReference type="Proteomes" id="UP001232584">
    <property type="component" value="Unassembled WGS sequence"/>
</dbReference>
<organism evidence="3 4">
    <name type="scientific">Paraclostridium ghonii</name>
    <dbReference type="NCBI Taxonomy" id="29358"/>
    <lineage>
        <taxon>Bacteria</taxon>
        <taxon>Bacillati</taxon>
        <taxon>Bacillota</taxon>
        <taxon>Clostridia</taxon>
        <taxon>Peptostreptococcales</taxon>
        <taxon>Peptostreptococcaceae</taxon>
        <taxon>Paraclostridium</taxon>
    </lineage>
</organism>
<dbReference type="InterPro" id="IPR010982">
    <property type="entry name" value="Lambda_DNA-bd_dom_sf"/>
</dbReference>
<sequence>MNENIGAKIKSLRTQRKMTLKDLSEKTNLSIGFLSQLERGLTSIATDTLAGIADVFEVELSYFFLKPRTKKRPIIRSYEKEVFNVCASGCVQYNLSNDLKEKTMLPRFLDILPNNKDEDIQFYSHKGEEFVYVLEGTLTLFLDGEQHELYPGDSIHYNSSRNHNWANHTNKMVRMLVVTTPNNFNNLRRSLQDETIGRKEQSL</sequence>
<dbReference type="InterPro" id="IPR013096">
    <property type="entry name" value="Cupin_2"/>
</dbReference>
<dbReference type="CDD" id="cd02209">
    <property type="entry name" value="cupin_XRE_C"/>
    <property type="match status" value="1"/>
</dbReference>
<name>A0ABU0N4Y2_9FIRM</name>
<dbReference type="Gene3D" id="1.10.260.40">
    <property type="entry name" value="lambda repressor-like DNA-binding domains"/>
    <property type="match status" value="1"/>
</dbReference>
<dbReference type="PROSITE" id="PS50943">
    <property type="entry name" value="HTH_CROC1"/>
    <property type="match status" value="1"/>
</dbReference>
<dbReference type="InterPro" id="IPR014710">
    <property type="entry name" value="RmlC-like_jellyroll"/>
</dbReference>
<evidence type="ECO:0000313" key="4">
    <source>
        <dbReference type="Proteomes" id="UP001232584"/>
    </source>
</evidence>
<keyword evidence="4" id="KW-1185">Reference proteome</keyword>
<dbReference type="InterPro" id="IPR050807">
    <property type="entry name" value="TransReg_Diox_bact_type"/>
</dbReference>
<dbReference type="SMART" id="SM00530">
    <property type="entry name" value="HTH_XRE"/>
    <property type="match status" value="1"/>
</dbReference>
<feature type="domain" description="HTH cro/C1-type" evidence="2">
    <location>
        <begin position="9"/>
        <end position="63"/>
    </location>
</feature>
<dbReference type="Pfam" id="PF01381">
    <property type="entry name" value="HTH_3"/>
    <property type="match status" value="1"/>
</dbReference>
<dbReference type="EMBL" id="JAUSWG010000024">
    <property type="protein sequence ID" value="MDQ0558185.1"/>
    <property type="molecule type" value="Genomic_DNA"/>
</dbReference>
<reference evidence="3 4" key="1">
    <citation type="submission" date="2023-07" db="EMBL/GenBank/DDBJ databases">
        <title>Genomic Encyclopedia of Type Strains, Phase IV (KMG-IV): sequencing the most valuable type-strain genomes for metagenomic binning, comparative biology and taxonomic classification.</title>
        <authorList>
            <person name="Goeker M."/>
        </authorList>
    </citation>
    <scope>NUCLEOTIDE SEQUENCE [LARGE SCALE GENOMIC DNA]</scope>
    <source>
        <strain evidence="3 4">DSM 15049</strain>
    </source>
</reference>
<gene>
    <name evidence="3" type="ORF">QOZ92_003321</name>
</gene>
<proteinExistence type="predicted"/>
<protein>
    <submittedName>
        <fullName evidence="3">Transcriptional regulator with XRE-family HTH domain</fullName>
    </submittedName>
</protein>
<dbReference type="InterPro" id="IPR001387">
    <property type="entry name" value="Cro/C1-type_HTH"/>
</dbReference>
<dbReference type="InterPro" id="IPR011051">
    <property type="entry name" value="RmlC_Cupin_sf"/>
</dbReference>
<dbReference type="PANTHER" id="PTHR46797">
    <property type="entry name" value="HTH-TYPE TRANSCRIPTIONAL REGULATOR"/>
    <property type="match status" value="1"/>
</dbReference>
<keyword evidence="1" id="KW-0238">DNA-binding</keyword>
<comment type="caution">
    <text evidence="3">The sequence shown here is derived from an EMBL/GenBank/DDBJ whole genome shotgun (WGS) entry which is preliminary data.</text>
</comment>
<accession>A0ABU0N4Y2</accession>
<dbReference type="RefSeq" id="WP_307510359.1">
    <property type="nucleotide sequence ID" value="NZ_BAAACE010000019.1"/>
</dbReference>
<evidence type="ECO:0000259" key="2">
    <source>
        <dbReference type="PROSITE" id="PS50943"/>
    </source>
</evidence>
<dbReference type="PANTHER" id="PTHR46797:SF25">
    <property type="entry name" value="TRANSCRIPTIONAL REGULATOR"/>
    <property type="match status" value="1"/>
</dbReference>
<dbReference type="SUPFAM" id="SSF51182">
    <property type="entry name" value="RmlC-like cupins"/>
    <property type="match status" value="1"/>
</dbReference>